<evidence type="ECO:0000313" key="2">
    <source>
        <dbReference type="EMBL" id="HDA03892.1"/>
    </source>
</evidence>
<sequence length="125" mass="13384">MSGPGPGGSFGGGARACGGRSASFSRSAAFRTCSSGTCRLTGPERAAWSAARSTLRPQEEWRTSPRLWAGILRVQACGSLTGPHQDQLSSRSSHHDFSLKDRWNLSLDCDASPEEYRLASTLILI</sequence>
<dbReference type="EMBL" id="DQIR01048416">
    <property type="protein sequence ID" value="HDA03892.1"/>
    <property type="molecule type" value="Transcribed_RNA"/>
</dbReference>
<feature type="compositionally biased region" description="Gly residues" evidence="1">
    <location>
        <begin position="1"/>
        <end position="16"/>
    </location>
</feature>
<evidence type="ECO:0000256" key="1">
    <source>
        <dbReference type="SAM" id="MobiDB-lite"/>
    </source>
</evidence>
<protein>
    <submittedName>
        <fullName evidence="2">Uncharacterized protein</fullName>
    </submittedName>
</protein>
<reference evidence="2" key="1">
    <citation type="journal article" date="2019" name="PeerJ">
        <title>Genes of the pig, Sus scrofa, reconstructed with EvidentialGene.</title>
        <authorList>
            <person name="Gilbert D.G."/>
        </authorList>
    </citation>
    <scope>NUCLEOTIDE SEQUENCE</scope>
</reference>
<organism evidence="2">
    <name type="scientific">Sus scrofa</name>
    <name type="common">Pig</name>
    <dbReference type="NCBI Taxonomy" id="9823"/>
    <lineage>
        <taxon>Eukaryota</taxon>
        <taxon>Metazoa</taxon>
        <taxon>Chordata</taxon>
        <taxon>Craniata</taxon>
        <taxon>Vertebrata</taxon>
        <taxon>Euteleostomi</taxon>
        <taxon>Mammalia</taxon>
        <taxon>Eutheria</taxon>
        <taxon>Laurasiatheria</taxon>
        <taxon>Artiodactyla</taxon>
        <taxon>Suina</taxon>
        <taxon>Suidae</taxon>
        <taxon>Sus</taxon>
    </lineage>
</organism>
<feature type="region of interest" description="Disordered" evidence="1">
    <location>
        <begin position="1"/>
        <end position="20"/>
    </location>
</feature>
<accession>A0A480FUX8</accession>
<dbReference type="AlphaFoldDB" id="A0A480FUX8"/>
<dbReference type="EMBL" id="DQIR01074541">
    <property type="protein sequence ID" value="HDA30017.1"/>
    <property type="molecule type" value="Transcribed_RNA"/>
</dbReference>
<proteinExistence type="predicted"/>
<name>A0A480FUX8_PIG</name>